<feature type="transmembrane region" description="Helical" evidence="5">
    <location>
        <begin position="94"/>
        <end position="114"/>
    </location>
</feature>
<dbReference type="EMBL" id="JBHTEK010000001">
    <property type="protein sequence ID" value="MFC7667422.1"/>
    <property type="molecule type" value="Genomic_DNA"/>
</dbReference>
<feature type="transmembrane region" description="Helical" evidence="5">
    <location>
        <begin position="121"/>
        <end position="141"/>
    </location>
</feature>
<evidence type="ECO:0000313" key="7">
    <source>
        <dbReference type="EMBL" id="MFC7667422.1"/>
    </source>
</evidence>
<accession>A0ABW2U3F7</accession>
<evidence type="ECO:0000256" key="4">
    <source>
        <dbReference type="ARBA" id="ARBA00023136"/>
    </source>
</evidence>
<feature type="domain" description="O-antigen ligase-related" evidence="6">
    <location>
        <begin position="205"/>
        <end position="360"/>
    </location>
</feature>
<name>A0ABW2U3F7_9BACT</name>
<feature type="transmembrane region" description="Helical" evidence="5">
    <location>
        <begin position="387"/>
        <end position="406"/>
    </location>
</feature>
<reference evidence="8" key="1">
    <citation type="journal article" date="2019" name="Int. J. Syst. Evol. Microbiol.">
        <title>The Global Catalogue of Microorganisms (GCM) 10K type strain sequencing project: providing services to taxonomists for standard genome sequencing and annotation.</title>
        <authorList>
            <consortium name="The Broad Institute Genomics Platform"/>
            <consortium name="The Broad Institute Genome Sequencing Center for Infectious Disease"/>
            <person name="Wu L."/>
            <person name="Ma J."/>
        </authorList>
    </citation>
    <scope>NUCLEOTIDE SEQUENCE [LARGE SCALE GENOMIC DNA]</scope>
    <source>
        <strain evidence="8">JCM 19635</strain>
    </source>
</reference>
<dbReference type="PANTHER" id="PTHR37422">
    <property type="entry name" value="TEICHURONIC ACID BIOSYNTHESIS PROTEIN TUAE"/>
    <property type="match status" value="1"/>
</dbReference>
<gene>
    <name evidence="7" type="ORF">ACFQT0_08480</name>
</gene>
<dbReference type="GO" id="GO:0016874">
    <property type="term" value="F:ligase activity"/>
    <property type="evidence" value="ECO:0007669"/>
    <property type="project" value="UniProtKB-KW"/>
</dbReference>
<dbReference type="PANTHER" id="PTHR37422:SF13">
    <property type="entry name" value="LIPOPOLYSACCHARIDE BIOSYNTHESIS PROTEIN PA4999-RELATED"/>
    <property type="match status" value="1"/>
</dbReference>
<dbReference type="Pfam" id="PF04932">
    <property type="entry name" value="Wzy_C"/>
    <property type="match status" value="1"/>
</dbReference>
<feature type="transmembrane region" description="Helical" evidence="5">
    <location>
        <begin position="347"/>
        <end position="366"/>
    </location>
</feature>
<keyword evidence="3 5" id="KW-1133">Transmembrane helix</keyword>
<dbReference type="InterPro" id="IPR007016">
    <property type="entry name" value="O-antigen_ligase-rel_domated"/>
</dbReference>
<dbReference type="InterPro" id="IPR051533">
    <property type="entry name" value="WaaL-like"/>
</dbReference>
<evidence type="ECO:0000256" key="1">
    <source>
        <dbReference type="ARBA" id="ARBA00004141"/>
    </source>
</evidence>
<comment type="caution">
    <text evidence="7">The sequence shown here is derived from an EMBL/GenBank/DDBJ whole genome shotgun (WGS) entry which is preliminary data.</text>
</comment>
<dbReference type="Proteomes" id="UP001596513">
    <property type="component" value="Unassembled WGS sequence"/>
</dbReference>
<feature type="transmembrane region" description="Helical" evidence="5">
    <location>
        <begin position="192"/>
        <end position="211"/>
    </location>
</feature>
<protein>
    <submittedName>
        <fullName evidence="7">O-antigen ligase family protein</fullName>
    </submittedName>
</protein>
<feature type="transmembrane region" description="Helical" evidence="5">
    <location>
        <begin position="168"/>
        <end position="185"/>
    </location>
</feature>
<feature type="transmembrane region" description="Helical" evidence="5">
    <location>
        <begin position="72"/>
        <end position="88"/>
    </location>
</feature>
<evidence type="ECO:0000313" key="8">
    <source>
        <dbReference type="Proteomes" id="UP001596513"/>
    </source>
</evidence>
<proteinExistence type="predicted"/>
<organism evidence="7 8">
    <name type="scientific">Hymenobacter humi</name>
    <dbReference type="NCBI Taxonomy" id="1411620"/>
    <lineage>
        <taxon>Bacteria</taxon>
        <taxon>Pseudomonadati</taxon>
        <taxon>Bacteroidota</taxon>
        <taxon>Cytophagia</taxon>
        <taxon>Cytophagales</taxon>
        <taxon>Hymenobacteraceae</taxon>
        <taxon>Hymenobacter</taxon>
    </lineage>
</organism>
<keyword evidence="7" id="KW-0436">Ligase</keyword>
<keyword evidence="2 5" id="KW-0812">Transmembrane</keyword>
<evidence type="ECO:0000256" key="2">
    <source>
        <dbReference type="ARBA" id="ARBA00022692"/>
    </source>
</evidence>
<evidence type="ECO:0000259" key="6">
    <source>
        <dbReference type="Pfam" id="PF04932"/>
    </source>
</evidence>
<feature type="transmembrane region" description="Helical" evidence="5">
    <location>
        <begin position="241"/>
        <end position="258"/>
    </location>
</feature>
<feature type="transmembrane region" description="Helical" evidence="5">
    <location>
        <begin position="42"/>
        <end position="60"/>
    </location>
</feature>
<sequence>MNPSRYRSWLLLLFYSSLFSLPLSINWVSSQLHFGMMLVSEPLMVLTVGALGLGLLLGWVARPDALLRLDKLIGLHFATLLVATAFSTDPLVSAKFVITLLLYVTFGYGVPRVLGLKKNEWLLSLSALMLGTGLLVGYVLVRQALTGISYQLSYTIANPFLHHGHTNLTVMLEPLILVLNLVLLYHPLAQRFRIRFLTTAVLTGVLMVVAFSYSRASYASLLVQATLLLVTAGWTVGRRLLLPWGVAGLLILTAWQLVEGAHPDAAKASEPELMHELKSVGDFSPANESNAERKSRWMFSLELFQQSPVVGVGPGTFPDRYLEFVRRSPDHPTYTTTLRRMNAHNLYLSWLVESGALGLATGLLLLGTVLWQHARWVLSGPFSPERVGFTVYFLFFLLHSLTQDFWQEPRVMVVFWLAVGLHRFCERPVALAPRPVAA</sequence>
<dbReference type="RefSeq" id="WP_380201926.1">
    <property type="nucleotide sequence ID" value="NZ_JBHTEK010000001.1"/>
</dbReference>
<keyword evidence="8" id="KW-1185">Reference proteome</keyword>
<comment type="subcellular location">
    <subcellularLocation>
        <location evidence="1">Membrane</location>
        <topology evidence="1">Multi-pass membrane protein</topology>
    </subcellularLocation>
</comment>
<evidence type="ECO:0000256" key="3">
    <source>
        <dbReference type="ARBA" id="ARBA00022989"/>
    </source>
</evidence>
<keyword evidence="4 5" id="KW-0472">Membrane</keyword>
<evidence type="ECO:0000256" key="5">
    <source>
        <dbReference type="SAM" id="Phobius"/>
    </source>
</evidence>